<feature type="transmembrane region" description="Helical" evidence="8">
    <location>
        <begin position="106"/>
        <end position="127"/>
    </location>
</feature>
<evidence type="ECO:0000256" key="1">
    <source>
        <dbReference type="ARBA" id="ARBA00004141"/>
    </source>
</evidence>
<proteinExistence type="inferred from homology"/>
<feature type="transmembrane region" description="Helical" evidence="8">
    <location>
        <begin position="78"/>
        <end position="100"/>
    </location>
</feature>
<reference evidence="13" key="1">
    <citation type="submission" date="2017-02" db="UniProtKB">
        <authorList>
            <consortium name="WormBaseParasite"/>
        </authorList>
    </citation>
    <scope>IDENTIFICATION</scope>
</reference>
<dbReference type="InterPro" id="IPR050932">
    <property type="entry name" value="TM2D1-3-like"/>
</dbReference>
<comment type="subcellular location">
    <subcellularLocation>
        <location evidence="1">Membrane</location>
        <topology evidence="1">Multi-pass membrane protein</topology>
    </subcellularLocation>
</comment>
<dbReference type="OrthoDB" id="5804096at2759"/>
<feature type="domain" description="TM2" evidence="9">
    <location>
        <begin position="76"/>
        <end position="120"/>
    </location>
</feature>
<evidence type="ECO:0000259" key="9">
    <source>
        <dbReference type="Pfam" id="PF05154"/>
    </source>
</evidence>
<dbReference type="InterPro" id="IPR007829">
    <property type="entry name" value="TM2"/>
</dbReference>
<evidence type="ECO:0000313" key="10">
    <source>
        <dbReference type="EMBL" id="VDN60248.1"/>
    </source>
</evidence>
<evidence type="ECO:0000313" key="11">
    <source>
        <dbReference type="Proteomes" id="UP000038040"/>
    </source>
</evidence>
<protein>
    <submittedName>
        <fullName evidence="13">TM2 domain-containing protein</fullName>
    </submittedName>
</protein>
<keyword evidence="3 8" id="KW-0812">Transmembrane</keyword>
<accession>A0A0N4UJM8</accession>
<evidence type="ECO:0000313" key="13">
    <source>
        <dbReference type="WBParaSite" id="DME_0000787201-mRNA-1"/>
    </source>
</evidence>
<keyword evidence="6 8" id="KW-0472">Membrane</keyword>
<reference evidence="10 12" key="2">
    <citation type="submission" date="2018-11" db="EMBL/GenBank/DDBJ databases">
        <authorList>
            <consortium name="Pathogen Informatics"/>
        </authorList>
    </citation>
    <scope>NUCLEOTIDE SEQUENCE [LARGE SCALE GENOMIC DNA]</scope>
</reference>
<sequence length="165" mass="18868">MAVTFALNLYELYLSFLFEIDFVSKRRSMVLHIYVIIDIFCEVAPNIDCIGLNNVTRRFEKRIMNGCEYSSGIRHSTALLLAIFLGWAGADRFYLGYYAIGFLKLFSFGCFAILYLIDIVLIALQLLGPANGKAYLIDYYGPKAVAFRFSNETYVDLYTCFDCNL</sequence>
<evidence type="ECO:0000256" key="5">
    <source>
        <dbReference type="ARBA" id="ARBA00022989"/>
    </source>
</evidence>
<dbReference type="GO" id="GO:0016020">
    <property type="term" value="C:membrane"/>
    <property type="evidence" value="ECO:0007669"/>
    <property type="project" value="UniProtKB-SubCell"/>
</dbReference>
<evidence type="ECO:0000256" key="4">
    <source>
        <dbReference type="ARBA" id="ARBA00022729"/>
    </source>
</evidence>
<dbReference type="PANTHER" id="PTHR21016">
    <property type="entry name" value="BETA-AMYLOID BINDING PROTEIN-RELATED"/>
    <property type="match status" value="1"/>
</dbReference>
<evidence type="ECO:0000256" key="8">
    <source>
        <dbReference type="SAM" id="Phobius"/>
    </source>
</evidence>
<gene>
    <name evidence="10" type="ORF">DME_LOCUS10221</name>
</gene>
<keyword evidence="12" id="KW-1185">Reference proteome</keyword>
<name>A0A0N4UJM8_DRAME</name>
<organism evidence="11 13">
    <name type="scientific">Dracunculus medinensis</name>
    <name type="common">Guinea worm</name>
    <dbReference type="NCBI Taxonomy" id="318479"/>
    <lineage>
        <taxon>Eukaryota</taxon>
        <taxon>Metazoa</taxon>
        <taxon>Ecdysozoa</taxon>
        <taxon>Nematoda</taxon>
        <taxon>Chromadorea</taxon>
        <taxon>Rhabditida</taxon>
        <taxon>Spirurina</taxon>
        <taxon>Dracunculoidea</taxon>
        <taxon>Dracunculidae</taxon>
        <taxon>Dracunculus</taxon>
    </lineage>
</organism>
<dbReference type="PANTHER" id="PTHR21016:SF1">
    <property type="entry name" value="TM2 DOMAIN-CONTAINING PROTEIN 1"/>
    <property type="match status" value="1"/>
</dbReference>
<dbReference type="WBParaSite" id="DME_0000787201-mRNA-1">
    <property type="protein sequence ID" value="DME_0000787201-mRNA-1"/>
    <property type="gene ID" value="DME_0000787201"/>
</dbReference>
<dbReference type="AlphaFoldDB" id="A0A0N4UJM8"/>
<evidence type="ECO:0000256" key="7">
    <source>
        <dbReference type="ARBA" id="ARBA00023180"/>
    </source>
</evidence>
<evidence type="ECO:0000256" key="6">
    <source>
        <dbReference type="ARBA" id="ARBA00023136"/>
    </source>
</evidence>
<keyword evidence="4" id="KW-0732">Signal</keyword>
<keyword evidence="7" id="KW-0325">Glycoprotein</keyword>
<evidence type="ECO:0000256" key="2">
    <source>
        <dbReference type="ARBA" id="ARBA00008284"/>
    </source>
</evidence>
<dbReference type="Proteomes" id="UP000274756">
    <property type="component" value="Unassembled WGS sequence"/>
</dbReference>
<keyword evidence="5 8" id="KW-1133">Transmembrane helix</keyword>
<dbReference type="STRING" id="318479.A0A0N4UJM8"/>
<dbReference type="Proteomes" id="UP000038040">
    <property type="component" value="Unplaced"/>
</dbReference>
<dbReference type="Pfam" id="PF05154">
    <property type="entry name" value="TM2"/>
    <property type="match status" value="1"/>
</dbReference>
<evidence type="ECO:0000313" key="12">
    <source>
        <dbReference type="Proteomes" id="UP000274756"/>
    </source>
</evidence>
<dbReference type="EMBL" id="UYYG01001207">
    <property type="protein sequence ID" value="VDN60248.1"/>
    <property type="molecule type" value="Genomic_DNA"/>
</dbReference>
<evidence type="ECO:0000256" key="3">
    <source>
        <dbReference type="ARBA" id="ARBA00022692"/>
    </source>
</evidence>
<comment type="similarity">
    <text evidence="2">Belongs to the TM2 family.</text>
</comment>